<keyword evidence="2" id="KW-1185">Reference proteome</keyword>
<gene>
    <name evidence="1" type="ORF">GBF38_014062</name>
</gene>
<evidence type="ECO:0000313" key="2">
    <source>
        <dbReference type="Proteomes" id="UP000805704"/>
    </source>
</evidence>
<sequence>MVAQEEKSPEVNRIHPLGIMHVYTGRWGHQNQTTTSLVGKRERTAAVVDSFTQSWYDVPCSYSYPRICQMDAKLLK</sequence>
<accession>A0ACB7F6X4</accession>
<dbReference type="EMBL" id="CM024804">
    <property type="protein sequence ID" value="KAG8009954.1"/>
    <property type="molecule type" value="Genomic_DNA"/>
</dbReference>
<protein>
    <submittedName>
        <fullName evidence="1">Uncharacterized protein</fullName>
    </submittedName>
</protein>
<comment type="caution">
    <text evidence="1">The sequence shown here is derived from an EMBL/GenBank/DDBJ whole genome shotgun (WGS) entry which is preliminary data.</text>
</comment>
<evidence type="ECO:0000313" key="1">
    <source>
        <dbReference type="EMBL" id="KAG8009954.1"/>
    </source>
</evidence>
<name>A0ACB7F6X4_NIBAL</name>
<dbReference type="Proteomes" id="UP000805704">
    <property type="component" value="Chromosome 16"/>
</dbReference>
<reference evidence="1" key="1">
    <citation type="submission" date="2020-04" db="EMBL/GenBank/DDBJ databases">
        <title>A chromosome-scale assembly and high-density genetic map of the yellow drum (Nibea albiflora) genome.</title>
        <authorList>
            <person name="Xu D."/>
            <person name="Zhang W."/>
            <person name="Chen R."/>
            <person name="Tan P."/>
            <person name="Wang L."/>
            <person name="Song H."/>
            <person name="Tian L."/>
            <person name="Zhu Q."/>
            <person name="Wang B."/>
        </authorList>
    </citation>
    <scope>NUCLEOTIDE SEQUENCE</scope>
    <source>
        <strain evidence="1">ZJHYS-2018</strain>
    </source>
</reference>
<organism evidence="1 2">
    <name type="scientific">Nibea albiflora</name>
    <name type="common">Yellow drum</name>
    <name type="synonym">Corvina albiflora</name>
    <dbReference type="NCBI Taxonomy" id="240163"/>
    <lineage>
        <taxon>Eukaryota</taxon>
        <taxon>Metazoa</taxon>
        <taxon>Chordata</taxon>
        <taxon>Craniata</taxon>
        <taxon>Vertebrata</taxon>
        <taxon>Euteleostomi</taxon>
        <taxon>Actinopterygii</taxon>
        <taxon>Neopterygii</taxon>
        <taxon>Teleostei</taxon>
        <taxon>Neoteleostei</taxon>
        <taxon>Acanthomorphata</taxon>
        <taxon>Eupercaria</taxon>
        <taxon>Sciaenidae</taxon>
        <taxon>Nibea</taxon>
    </lineage>
</organism>
<proteinExistence type="predicted"/>